<protein>
    <recommendedName>
        <fullName evidence="4">DUF3017 domain-containing protein</fullName>
    </recommendedName>
</protein>
<keyword evidence="1" id="KW-0812">Transmembrane</keyword>
<dbReference type="Proteomes" id="UP000198403">
    <property type="component" value="Unassembled WGS sequence"/>
</dbReference>
<evidence type="ECO:0008006" key="4">
    <source>
        <dbReference type="Google" id="ProtNLM"/>
    </source>
</evidence>
<name>A0A238XEW1_9ACTN</name>
<evidence type="ECO:0000256" key="1">
    <source>
        <dbReference type="SAM" id="Phobius"/>
    </source>
</evidence>
<dbReference type="AlphaFoldDB" id="A0A238XEW1"/>
<keyword evidence="1" id="KW-0472">Membrane</keyword>
<organism evidence="2 3">
    <name type="scientific">Blastococcus mobilis</name>
    <dbReference type="NCBI Taxonomy" id="1938746"/>
    <lineage>
        <taxon>Bacteria</taxon>
        <taxon>Bacillati</taxon>
        <taxon>Actinomycetota</taxon>
        <taxon>Actinomycetes</taxon>
        <taxon>Geodermatophilales</taxon>
        <taxon>Geodermatophilaceae</taxon>
        <taxon>Blastococcus</taxon>
    </lineage>
</organism>
<feature type="transmembrane region" description="Helical" evidence="1">
    <location>
        <begin position="46"/>
        <end position="66"/>
    </location>
</feature>
<dbReference type="EMBL" id="FZNO01000013">
    <property type="protein sequence ID" value="SNR57555.1"/>
    <property type="molecule type" value="Genomic_DNA"/>
</dbReference>
<dbReference type="RefSeq" id="WP_254920621.1">
    <property type="nucleotide sequence ID" value="NZ_FZNO01000013.1"/>
</dbReference>
<feature type="transmembrane region" description="Helical" evidence="1">
    <location>
        <begin position="78"/>
        <end position="98"/>
    </location>
</feature>
<proteinExistence type="predicted"/>
<sequence length="101" mass="10795">MSVSRSPLYVRRPVLAGLLRQLPLLAVLVMVGTGLLLVTFDHWRRGLVVIGLSLIIAGLLRLLLPVRRVGFLAVRSRPTDVVLLAVAGLVLAVTALTIPAA</sequence>
<feature type="transmembrane region" description="Helical" evidence="1">
    <location>
        <begin position="21"/>
        <end position="40"/>
    </location>
</feature>
<keyword evidence="3" id="KW-1185">Reference proteome</keyword>
<evidence type="ECO:0000313" key="3">
    <source>
        <dbReference type="Proteomes" id="UP000198403"/>
    </source>
</evidence>
<reference evidence="2 3" key="1">
    <citation type="submission" date="2017-06" db="EMBL/GenBank/DDBJ databases">
        <authorList>
            <person name="Kim H.J."/>
            <person name="Triplett B.A."/>
        </authorList>
    </citation>
    <scope>NUCLEOTIDE SEQUENCE [LARGE SCALE GENOMIC DNA]</scope>
    <source>
        <strain evidence="2 3">DSM 44272</strain>
    </source>
</reference>
<evidence type="ECO:0000313" key="2">
    <source>
        <dbReference type="EMBL" id="SNR57555.1"/>
    </source>
</evidence>
<dbReference type="Pfam" id="PF11222">
    <property type="entry name" value="DUF3017"/>
    <property type="match status" value="1"/>
</dbReference>
<gene>
    <name evidence="2" type="ORF">SAMN06272737_11374</name>
</gene>
<dbReference type="InterPro" id="IPR021385">
    <property type="entry name" value="DUF3017"/>
</dbReference>
<keyword evidence="1" id="KW-1133">Transmembrane helix</keyword>
<accession>A0A238XEW1</accession>